<organism evidence="1 2">
    <name type="scientific">Armillaria ostoyae</name>
    <name type="common">Armillaria root rot fungus</name>
    <dbReference type="NCBI Taxonomy" id="47428"/>
    <lineage>
        <taxon>Eukaryota</taxon>
        <taxon>Fungi</taxon>
        <taxon>Dikarya</taxon>
        <taxon>Basidiomycota</taxon>
        <taxon>Agaricomycotina</taxon>
        <taxon>Agaricomycetes</taxon>
        <taxon>Agaricomycetidae</taxon>
        <taxon>Agaricales</taxon>
        <taxon>Marasmiineae</taxon>
        <taxon>Physalacriaceae</taxon>
        <taxon>Armillaria</taxon>
    </lineage>
</organism>
<reference evidence="2" key="1">
    <citation type="journal article" date="2017" name="Nat. Ecol. Evol.">
        <title>Genome expansion and lineage-specific genetic innovations in the forest pathogenic fungi Armillaria.</title>
        <authorList>
            <person name="Sipos G."/>
            <person name="Prasanna A.N."/>
            <person name="Walter M.C."/>
            <person name="O'Connor E."/>
            <person name="Balint B."/>
            <person name="Krizsan K."/>
            <person name="Kiss B."/>
            <person name="Hess J."/>
            <person name="Varga T."/>
            <person name="Slot J."/>
            <person name="Riley R."/>
            <person name="Boka B."/>
            <person name="Rigling D."/>
            <person name="Barry K."/>
            <person name="Lee J."/>
            <person name="Mihaltcheva S."/>
            <person name="LaButti K."/>
            <person name="Lipzen A."/>
            <person name="Waldron R."/>
            <person name="Moloney N.M."/>
            <person name="Sperisen C."/>
            <person name="Kredics L."/>
            <person name="Vagvoelgyi C."/>
            <person name="Patrignani A."/>
            <person name="Fitzpatrick D."/>
            <person name="Nagy I."/>
            <person name="Doyle S."/>
            <person name="Anderson J.B."/>
            <person name="Grigoriev I.V."/>
            <person name="Gueldener U."/>
            <person name="Muensterkoetter M."/>
            <person name="Nagy L.G."/>
        </authorList>
    </citation>
    <scope>NUCLEOTIDE SEQUENCE [LARGE SCALE GENOMIC DNA]</scope>
    <source>
        <strain evidence="2">C18/9</strain>
    </source>
</reference>
<dbReference type="Proteomes" id="UP000219338">
    <property type="component" value="Unassembled WGS sequence"/>
</dbReference>
<evidence type="ECO:0000313" key="1">
    <source>
        <dbReference type="EMBL" id="SJL12484.1"/>
    </source>
</evidence>
<dbReference type="InterPro" id="IPR011009">
    <property type="entry name" value="Kinase-like_dom_sf"/>
</dbReference>
<protein>
    <recommendedName>
        <fullName evidence="3">Protein kinase domain-containing protein</fullName>
    </recommendedName>
</protein>
<dbReference type="OrthoDB" id="3269050at2759"/>
<dbReference type="EMBL" id="FUEG01000017">
    <property type="protein sequence ID" value="SJL12484.1"/>
    <property type="molecule type" value="Genomic_DNA"/>
</dbReference>
<dbReference type="Gene3D" id="1.10.510.10">
    <property type="entry name" value="Transferase(Phosphotransferase) domain 1"/>
    <property type="match status" value="1"/>
</dbReference>
<dbReference type="SUPFAM" id="SSF56112">
    <property type="entry name" value="Protein kinase-like (PK-like)"/>
    <property type="match status" value="1"/>
</dbReference>
<sequence length="216" mass="24457">MLVKVSALVVHCELVKPDIDLRADEQSRRFEVQVISFPWMSRPCARHARLRVVNHGLRWVSVQISGDKLYLPGSTLHLQAQAQAQNYKLSNLSQPHVGGLGLVWKDGKTGSYDTELAAYRLLYHLQDRYIRRLFGVARLRITLEPTLLHPVTDIPEQEATRISSYVMTGLRAIGSENCLLHDIHTRNVVLREGNRSPTIIDFGEANIRQPGTSDED</sequence>
<dbReference type="AlphaFoldDB" id="A0A284RUN0"/>
<keyword evidence="2" id="KW-1185">Reference proteome</keyword>
<accession>A0A284RUN0</accession>
<dbReference type="STRING" id="47428.A0A284RUN0"/>
<name>A0A284RUN0_ARMOS</name>
<evidence type="ECO:0008006" key="3">
    <source>
        <dbReference type="Google" id="ProtNLM"/>
    </source>
</evidence>
<gene>
    <name evidence="1" type="ORF">ARMOST_15911</name>
</gene>
<proteinExistence type="predicted"/>
<evidence type="ECO:0000313" key="2">
    <source>
        <dbReference type="Proteomes" id="UP000219338"/>
    </source>
</evidence>